<keyword evidence="2" id="KW-1185">Reference proteome</keyword>
<gene>
    <name evidence="1" type="ORF">D5086_016216</name>
</gene>
<dbReference type="Proteomes" id="UP000309997">
    <property type="component" value="Unassembled WGS sequence"/>
</dbReference>
<protein>
    <submittedName>
        <fullName evidence="1">Uncharacterized protein</fullName>
    </submittedName>
</protein>
<sequence length="130" mass="13931">MQKSARTIYISMSATAGEYIWKSLRKLKVTFRVKKSGSPPASRNIGAHKISALYGHLPEHVGKASNEYLSQFDQRIPGGTISPSSPSSVGSWGVRVGTVLHSLAPTGNGCDCTTVLGGFSRENVKYASEM</sequence>
<evidence type="ECO:0000313" key="1">
    <source>
        <dbReference type="EMBL" id="KAL3581884.1"/>
    </source>
</evidence>
<organism evidence="1 2">
    <name type="scientific">Populus alba</name>
    <name type="common">White poplar</name>
    <dbReference type="NCBI Taxonomy" id="43335"/>
    <lineage>
        <taxon>Eukaryota</taxon>
        <taxon>Viridiplantae</taxon>
        <taxon>Streptophyta</taxon>
        <taxon>Embryophyta</taxon>
        <taxon>Tracheophyta</taxon>
        <taxon>Spermatophyta</taxon>
        <taxon>Magnoliopsida</taxon>
        <taxon>eudicotyledons</taxon>
        <taxon>Gunneridae</taxon>
        <taxon>Pentapetalae</taxon>
        <taxon>rosids</taxon>
        <taxon>fabids</taxon>
        <taxon>Malpighiales</taxon>
        <taxon>Salicaceae</taxon>
        <taxon>Saliceae</taxon>
        <taxon>Populus</taxon>
    </lineage>
</organism>
<evidence type="ECO:0000313" key="2">
    <source>
        <dbReference type="Proteomes" id="UP000309997"/>
    </source>
</evidence>
<accession>A0ACC4BTQ3</accession>
<proteinExistence type="predicted"/>
<comment type="caution">
    <text evidence="1">The sequence shown here is derived from an EMBL/GenBank/DDBJ whole genome shotgun (WGS) entry which is preliminary data.</text>
</comment>
<dbReference type="EMBL" id="RCHU02000008">
    <property type="protein sequence ID" value="KAL3581884.1"/>
    <property type="molecule type" value="Genomic_DNA"/>
</dbReference>
<reference evidence="1 2" key="1">
    <citation type="journal article" date="2024" name="Plant Biotechnol. J.">
        <title>Genome and CRISPR/Cas9 system of a widespread forest tree (Populus alba) in the world.</title>
        <authorList>
            <person name="Liu Y.J."/>
            <person name="Jiang P.F."/>
            <person name="Han X.M."/>
            <person name="Li X.Y."/>
            <person name="Wang H.M."/>
            <person name="Wang Y.J."/>
            <person name="Wang X.X."/>
            <person name="Zeng Q.Y."/>
        </authorList>
    </citation>
    <scope>NUCLEOTIDE SEQUENCE [LARGE SCALE GENOMIC DNA]</scope>
    <source>
        <strain evidence="2">cv. PAL-ZL1</strain>
    </source>
</reference>
<name>A0ACC4BTQ3_POPAL</name>